<gene>
    <name evidence="2" type="ORF">CLV38_13314</name>
</gene>
<dbReference type="EMBL" id="PVTO01000033">
    <property type="protein sequence ID" value="PRY75909.1"/>
    <property type="molecule type" value="Genomic_DNA"/>
</dbReference>
<dbReference type="AlphaFoldDB" id="A0A2T0VW22"/>
<feature type="transmembrane region" description="Helical" evidence="1">
    <location>
        <begin position="121"/>
        <end position="143"/>
    </location>
</feature>
<proteinExistence type="predicted"/>
<keyword evidence="3" id="KW-1185">Reference proteome</keyword>
<evidence type="ECO:0000256" key="1">
    <source>
        <dbReference type="SAM" id="Phobius"/>
    </source>
</evidence>
<name>A0A2T0VW22_9LACT</name>
<keyword evidence="1" id="KW-0812">Transmembrane</keyword>
<feature type="transmembrane region" description="Helical" evidence="1">
    <location>
        <begin position="91"/>
        <end position="115"/>
    </location>
</feature>
<organism evidence="2 3">
    <name type="scientific">Alkalibacterium olivapovliticus</name>
    <dbReference type="NCBI Taxonomy" id="99907"/>
    <lineage>
        <taxon>Bacteria</taxon>
        <taxon>Bacillati</taxon>
        <taxon>Bacillota</taxon>
        <taxon>Bacilli</taxon>
        <taxon>Lactobacillales</taxon>
        <taxon>Carnobacteriaceae</taxon>
        <taxon>Alkalibacterium</taxon>
    </lineage>
</organism>
<keyword evidence="1" id="KW-0472">Membrane</keyword>
<protein>
    <submittedName>
        <fullName evidence="2">Uncharacterized protein</fullName>
    </submittedName>
</protein>
<comment type="caution">
    <text evidence="2">The sequence shown here is derived from an EMBL/GenBank/DDBJ whole genome shotgun (WGS) entry which is preliminary data.</text>
</comment>
<feature type="transmembrane region" description="Helical" evidence="1">
    <location>
        <begin position="7"/>
        <end position="26"/>
    </location>
</feature>
<sequence length="157" mass="18585">MSKHNKTANSFFSIFILTLNSFFLTFELEQLFRIERYIDTYGRSARISESIALEMQYINQLRESIGTWVTIISVVFFLFMILKYKKYIVHFFYIVSAINLFFLIGTIVLSVLGPFHIIELVAALTIPLLINLVLGFRLFVNFFKTKHQYRKLRQFSK</sequence>
<reference evidence="2 3" key="1">
    <citation type="submission" date="2018-03" db="EMBL/GenBank/DDBJ databases">
        <title>Genomic Encyclopedia of Archaeal and Bacterial Type Strains, Phase II (KMG-II): from individual species to whole genera.</title>
        <authorList>
            <person name="Goeker M."/>
        </authorList>
    </citation>
    <scope>NUCLEOTIDE SEQUENCE [LARGE SCALE GENOMIC DNA]</scope>
    <source>
        <strain evidence="2 3">DSM 13175</strain>
    </source>
</reference>
<evidence type="ECO:0000313" key="2">
    <source>
        <dbReference type="EMBL" id="PRY75909.1"/>
    </source>
</evidence>
<accession>A0A2T0VW22</accession>
<dbReference type="Proteomes" id="UP000238205">
    <property type="component" value="Unassembled WGS sequence"/>
</dbReference>
<keyword evidence="1" id="KW-1133">Transmembrane helix</keyword>
<evidence type="ECO:0000313" key="3">
    <source>
        <dbReference type="Proteomes" id="UP000238205"/>
    </source>
</evidence>
<dbReference type="RefSeq" id="WP_106195952.1">
    <property type="nucleotide sequence ID" value="NZ_PVTO01000033.1"/>
</dbReference>
<feature type="transmembrane region" description="Helical" evidence="1">
    <location>
        <begin position="65"/>
        <end position="84"/>
    </location>
</feature>